<protein>
    <recommendedName>
        <fullName evidence="2">Methyltransferase type 11 domain-containing protein</fullName>
    </recommendedName>
</protein>
<evidence type="ECO:0000313" key="1">
    <source>
        <dbReference type="EMBL" id="GAI74414.1"/>
    </source>
</evidence>
<reference evidence="1" key="1">
    <citation type="journal article" date="2014" name="Front. Microbiol.">
        <title>High frequency of phylogenetically diverse reductive dehalogenase-homologous genes in deep subseafloor sedimentary metagenomes.</title>
        <authorList>
            <person name="Kawai M."/>
            <person name="Futagami T."/>
            <person name="Toyoda A."/>
            <person name="Takaki Y."/>
            <person name="Nishi S."/>
            <person name="Hori S."/>
            <person name="Arai W."/>
            <person name="Tsubouchi T."/>
            <person name="Morono Y."/>
            <person name="Uchiyama I."/>
            <person name="Ito T."/>
            <person name="Fujiyama A."/>
            <person name="Inagaki F."/>
            <person name="Takami H."/>
        </authorList>
    </citation>
    <scope>NUCLEOTIDE SEQUENCE</scope>
    <source>
        <strain evidence="1">Expedition CK06-06</strain>
    </source>
</reference>
<dbReference type="AlphaFoldDB" id="X1T2Z6"/>
<gene>
    <name evidence="1" type="ORF">S12H4_18163</name>
</gene>
<accession>X1T2Z6</accession>
<dbReference type="Gene3D" id="3.40.50.150">
    <property type="entry name" value="Vaccinia Virus protein VP39"/>
    <property type="match status" value="1"/>
</dbReference>
<comment type="caution">
    <text evidence="1">The sequence shown here is derived from an EMBL/GenBank/DDBJ whole genome shotgun (WGS) entry which is preliminary data.</text>
</comment>
<dbReference type="InterPro" id="IPR029063">
    <property type="entry name" value="SAM-dependent_MTases_sf"/>
</dbReference>
<proteinExistence type="predicted"/>
<dbReference type="EMBL" id="BARW01008947">
    <property type="protein sequence ID" value="GAI74414.1"/>
    <property type="molecule type" value="Genomic_DNA"/>
</dbReference>
<sequence>SNNIEYIYGDALNYSFGGKFDVVVLSNVLEHIRDRIEFLKKLKGLGNKFLIRVPMIDKSWLAMYKKELGVEYRLDKTHYIEYTFDDFMEEIRKANLRILSHSIQFGEIWAVVKG</sequence>
<organism evidence="1">
    <name type="scientific">marine sediment metagenome</name>
    <dbReference type="NCBI Taxonomy" id="412755"/>
    <lineage>
        <taxon>unclassified sequences</taxon>
        <taxon>metagenomes</taxon>
        <taxon>ecological metagenomes</taxon>
    </lineage>
</organism>
<feature type="non-terminal residue" evidence="1">
    <location>
        <position position="1"/>
    </location>
</feature>
<evidence type="ECO:0008006" key="2">
    <source>
        <dbReference type="Google" id="ProtNLM"/>
    </source>
</evidence>
<dbReference type="SUPFAM" id="SSF53335">
    <property type="entry name" value="S-adenosyl-L-methionine-dependent methyltransferases"/>
    <property type="match status" value="1"/>
</dbReference>
<name>X1T2Z6_9ZZZZ</name>